<evidence type="ECO:0000256" key="1">
    <source>
        <dbReference type="ARBA" id="ARBA00022737"/>
    </source>
</evidence>
<reference evidence="5 6" key="1">
    <citation type="submission" date="2017-03" db="EMBL/GenBank/DDBJ databases">
        <title>Genomes of endolithic fungi from Antarctica.</title>
        <authorList>
            <person name="Coleine C."/>
            <person name="Masonjones S."/>
            <person name="Stajich J.E."/>
        </authorList>
    </citation>
    <scope>NUCLEOTIDE SEQUENCE [LARGE SCALE GENOMIC DNA]</scope>
    <source>
        <strain evidence="5 6">CCFEE 5311</strain>
    </source>
</reference>
<sequence length="427" mass="46944">MRTITLTTDEVDDLLYYTRIDEAQDLHQTLTELSQKYNCEVRDILEECKDPDTGNSVLHYCSANGLAELLQTLLSQLMTGELNSKAADRVQLINRPNQQGNTPLHWAAYNGHLPVVKLLVDAGADMWVKNGAGHLAMFEAERADKNEVVQYLLEVGGRAVEQTGREGAASAEDEAEVQADDGGVGNGVAKSEAEAEGGVDVEMKDAGRQDIIQHINDSSSRLLNLPVKIREQVCSLALIDVETIKIFSLGSKTAAALTQTCHQLRRETISTFYSQNVFALDLTACALPKALKWLHGIGKDHILHITKLIIRFSVDIQTQQQRDDAARACTSTSPKSNIPLGATSMGAPVVDFVGAREKLHIAGREFAQAVLKAGVARERIEAVHSWDESDDTRLWGLCESLERGLNWGLNSSVSRGWRFSGGEWRRN</sequence>
<dbReference type="AlphaFoldDB" id="A0A4U0UZ58"/>
<feature type="region of interest" description="Disordered" evidence="4">
    <location>
        <begin position="163"/>
        <end position="189"/>
    </location>
</feature>
<dbReference type="STRING" id="329885.A0A4U0UZ58"/>
<dbReference type="Proteomes" id="UP000310066">
    <property type="component" value="Unassembled WGS sequence"/>
</dbReference>
<dbReference type="InterPro" id="IPR036770">
    <property type="entry name" value="Ankyrin_rpt-contain_sf"/>
</dbReference>
<dbReference type="PROSITE" id="PS50088">
    <property type="entry name" value="ANK_REPEAT"/>
    <property type="match status" value="1"/>
</dbReference>
<dbReference type="EMBL" id="NAJP01000029">
    <property type="protein sequence ID" value="TKA41092.1"/>
    <property type="molecule type" value="Genomic_DNA"/>
</dbReference>
<dbReference type="Gene3D" id="1.25.40.20">
    <property type="entry name" value="Ankyrin repeat-containing domain"/>
    <property type="match status" value="1"/>
</dbReference>
<name>A0A4U0UZ58_9PEZI</name>
<dbReference type="Pfam" id="PF12796">
    <property type="entry name" value="Ank_2"/>
    <property type="match status" value="1"/>
</dbReference>
<evidence type="ECO:0000256" key="3">
    <source>
        <dbReference type="PROSITE-ProRule" id="PRU00023"/>
    </source>
</evidence>
<comment type="caution">
    <text evidence="5">The sequence shown here is derived from an EMBL/GenBank/DDBJ whole genome shotgun (WGS) entry which is preliminary data.</text>
</comment>
<dbReference type="PROSITE" id="PS50297">
    <property type="entry name" value="ANK_REP_REGION"/>
    <property type="match status" value="1"/>
</dbReference>
<dbReference type="OrthoDB" id="10057496at2759"/>
<evidence type="ECO:0000313" key="5">
    <source>
        <dbReference type="EMBL" id="TKA41092.1"/>
    </source>
</evidence>
<dbReference type="InterPro" id="IPR002110">
    <property type="entry name" value="Ankyrin_rpt"/>
</dbReference>
<evidence type="ECO:0000313" key="6">
    <source>
        <dbReference type="Proteomes" id="UP000310066"/>
    </source>
</evidence>
<dbReference type="SMART" id="SM00248">
    <property type="entry name" value="ANK"/>
    <property type="match status" value="3"/>
</dbReference>
<dbReference type="SUPFAM" id="SSF48403">
    <property type="entry name" value="Ankyrin repeat"/>
    <property type="match status" value="1"/>
</dbReference>
<accession>A0A4U0UZ58</accession>
<keyword evidence="2 3" id="KW-0040">ANK repeat</keyword>
<gene>
    <name evidence="5" type="ORF">B0A54_07613</name>
</gene>
<dbReference type="PANTHER" id="PTHR24188">
    <property type="entry name" value="ANKYRIN REPEAT PROTEIN"/>
    <property type="match status" value="1"/>
</dbReference>
<feature type="repeat" description="ANK" evidence="3">
    <location>
        <begin position="99"/>
        <end position="131"/>
    </location>
</feature>
<organism evidence="5 6">
    <name type="scientific">Friedmanniomyces endolithicus</name>
    <dbReference type="NCBI Taxonomy" id="329885"/>
    <lineage>
        <taxon>Eukaryota</taxon>
        <taxon>Fungi</taxon>
        <taxon>Dikarya</taxon>
        <taxon>Ascomycota</taxon>
        <taxon>Pezizomycotina</taxon>
        <taxon>Dothideomycetes</taxon>
        <taxon>Dothideomycetidae</taxon>
        <taxon>Mycosphaerellales</taxon>
        <taxon>Teratosphaeriaceae</taxon>
        <taxon>Friedmanniomyces</taxon>
    </lineage>
</organism>
<proteinExistence type="predicted"/>
<evidence type="ECO:0000256" key="2">
    <source>
        <dbReference type="ARBA" id="ARBA00023043"/>
    </source>
</evidence>
<dbReference type="PANTHER" id="PTHR24188:SF29">
    <property type="entry name" value="GH09064P"/>
    <property type="match status" value="1"/>
</dbReference>
<protein>
    <submittedName>
        <fullName evidence="5">Uncharacterized protein</fullName>
    </submittedName>
</protein>
<keyword evidence="1" id="KW-0677">Repeat</keyword>
<evidence type="ECO:0000256" key="4">
    <source>
        <dbReference type="SAM" id="MobiDB-lite"/>
    </source>
</evidence>